<keyword evidence="3" id="KW-0547">Nucleotide-binding</keyword>
<dbReference type="InterPro" id="IPR036621">
    <property type="entry name" value="Anticodon-bd_dom_sf"/>
</dbReference>
<proteinExistence type="predicted"/>
<dbReference type="SUPFAM" id="SSF52954">
    <property type="entry name" value="Class II aaRS ABD-related"/>
    <property type="match status" value="1"/>
</dbReference>
<feature type="non-terminal residue" evidence="8">
    <location>
        <position position="308"/>
    </location>
</feature>
<gene>
    <name evidence="8" type="ORF">S12H4_19156</name>
</gene>
<dbReference type="FunFam" id="3.40.50.800:FF:000002">
    <property type="entry name" value="Glycine--tRNA ligase"/>
    <property type="match status" value="1"/>
</dbReference>
<evidence type="ECO:0000313" key="8">
    <source>
        <dbReference type="EMBL" id="GAI81781.1"/>
    </source>
</evidence>
<comment type="caution">
    <text evidence="8">The sequence shown here is derived from an EMBL/GenBank/DDBJ whole genome shotgun (WGS) entry which is preliminary data.</text>
</comment>
<dbReference type="InterPro" id="IPR027031">
    <property type="entry name" value="Gly-tRNA_synthase/POLG2"/>
</dbReference>
<dbReference type="EMBL" id="BARW01009543">
    <property type="protein sequence ID" value="GAI81781.1"/>
    <property type="molecule type" value="Genomic_DNA"/>
</dbReference>
<feature type="domain" description="Anticodon-binding" evidence="7">
    <location>
        <begin position="204"/>
        <end position="292"/>
    </location>
</feature>
<evidence type="ECO:0000256" key="5">
    <source>
        <dbReference type="ARBA" id="ARBA00022917"/>
    </source>
</evidence>
<dbReference type="PRINTS" id="PR01043">
    <property type="entry name" value="TRNASYNTHGLY"/>
</dbReference>
<evidence type="ECO:0000259" key="7">
    <source>
        <dbReference type="Pfam" id="PF03129"/>
    </source>
</evidence>
<dbReference type="CDD" id="cd00858">
    <property type="entry name" value="GlyRS_anticodon"/>
    <property type="match status" value="1"/>
</dbReference>
<keyword evidence="1" id="KW-0963">Cytoplasm</keyword>
<dbReference type="PANTHER" id="PTHR10745:SF8">
    <property type="entry name" value="DNA POLYMERASE SUBUNIT GAMMA-2, MITOCHONDRIAL"/>
    <property type="match status" value="1"/>
</dbReference>
<dbReference type="GO" id="GO:0006426">
    <property type="term" value="P:glycyl-tRNA aminoacylation"/>
    <property type="evidence" value="ECO:0007669"/>
    <property type="project" value="TreeGrafter"/>
</dbReference>
<dbReference type="Gene3D" id="3.30.930.10">
    <property type="entry name" value="Bira Bifunctional Protein, Domain 2"/>
    <property type="match status" value="1"/>
</dbReference>
<name>X1SRK1_9ZZZZ</name>
<evidence type="ECO:0000256" key="4">
    <source>
        <dbReference type="ARBA" id="ARBA00022840"/>
    </source>
</evidence>
<dbReference type="GO" id="GO:0044281">
    <property type="term" value="P:small molecule metabolic process"/>
    <property type="evidence" value="ECO:0007669"/>
    <property type="project" value="UniProtKB-ARBA"/>
</dbReference>
<reference evidence="8" key="1">
    <citation type="journal article" date="2014" name="Front. Microbiol.">
        <title>High frequency of phylogenetically diverse reductive dehalogenase-homologous genes in deep subseafloor sedimentary metagenomes.</title>
        <authorList>
            <person name="Kawai M."/>
            <person name="Futagami T."/>
            <person name="Toyoda A."/>
            <person name="Takaki Y."/>
            <person name="Nishi S."/>
            <person name="Hori S."/>
            <person name="Arai W."/>
            <person name="Tsubouchi T."/>
            <person name="Morono Y."/>
            <person name="Uchiyama I."/>
            <person name="Ito T."/>
            <person name="Fujiyama A."/>
            <person name="Inagaki F."/>
            <person name="Takami H."/>
        </authorList>
    </citation>
    <scope>NUCLEOTIDE SEQUENCE</scope>
    <source>
        <strain evidence="8">Expedition CK06-06</strain>
    </source>
</reference>
<dbReference type="GO" id="GO:0005524">
    <property type="term" value="F:ATP binding"/>
    <property type="evidence" value="ECO:0007669"/>
    <property type="project" value="UniProtKB-KW"/>
</dbReference>
<evidence type="ECO:0000256" key="1">
    <source>
        <dbReference type="ARBA" id="ARBA00022490"/>
    </source>
</evidence>
<dbReference type="InterPro" id="IPR004154">
    <property type="entry name" value="Anticodon-bd"/>
</dbReference>
<keyword evidence="2" id="KW-0436">Ligase</keyword>
<evidence type="ECO:0000256" key="3">
    <source>
        <dbReference type="ARBA" id="ARBA00022741"/>
    </source>
</evidence>
<dbReference type="Gene3D" id="3.40.50.800">
    <property type="entry name" value="Anticodon-binding domain"/>
    <property type="match status" value="1"/>
</dbReference>
<keyword evidence="4" id="KW-0067">ATP-binding</keyword>
<dbReference type="AlphaFoldDB" id="X1SRK1"/>
<dbReference type="SUPFAM" id="SSF102114">
    <property type="entry name" value="Radical SAM enzymes"/>
    <property type="match status" value="1"/>
</dbReference>
<organism evidence="8">
    <name type="scientific">marine sediment metagenome</name>
    <dbReference type="NCBI Taxonomy" id="412755"/>
    <lineage>
        <taxon>unclassified sequences</taxon>
        <taxon>metagenomes</taxon>
        <taxon>ecological metagenomes</taxon>
    </lineage>
</organism>
<sequence length="308" mass="35124">FVDDNFIGNRGKLKSEVLPAIIEWMKEKKYPFTFSTEVSINLADDEELMMLMTDAGFDTVFIGIETPNEESLSECNKTTNRDRDLVASVKTLQNHGFHVRGGFIIGFDSDPPSIFRSQINFIQKSGIVTAMVGILNAPPGTRLYKRLNYLDEETKEHIIPFIIEPSAGVDRSVLAFLCDAYDEEPDKEEIRVLLHLHPTLAPIKVAVLPLSRREKLVAVAKKIYADLRPNWMIQYDDTQSIGRRYRRQDEIGTPLCVTIDFQSLEDEQVTIRERDTMNQIRVPINELRTTLTAKLSGEAFDTQPLWTT</sequence>
<dbReference type="GO" id="GO:0005737">
    <property type="term" value="C:cytoplasm"/>
    <property type="evidence" value="ECO:0007669"/>
    <property type="project" value="TreeGrafter"/>
</dbReference>
<dbReference type="PANTHER" id="PTHR10745">
    <property type="entry name" value="GLYCYL-TRNA SYNTHETASE/DNA POLYMERASE SUBUNIT GAMMA-2"/>
    <property type="match status" value="1"/>
</dbReference>
<keyword evidence="5" id="KW-0648">Protein biosynthesis</keyword>
<evidence type="ECO:0000256" key="2">
    <source>
        <dbReference type="ARBA" id="ARBA00022598"/>
    </source>
</evidence>
<protein>
    <recommendedName>
        <fullName evidence="7">Anticodon-binding domain-containing protein</fullName>
    </recommendedName>
</protein>
<dbReference type="Pfam" id="PF03129">
    <property type="entry name" value="HGTP_anticodon"/>
    <property type="match status" value="1"/>
</dbReference>
<feature type="non-terminal residue" evidence="8">
    <location>
        <position position="1"/>
    </location>
</feature>
<accession>X1SRK1</accession>
<dbReference type="InterPro" id="IPR045864">
    <property type="entry name" value="aa-tRNA-synth_II/BPL/LPL"/>
</dbReference>
<dbReference type="GO" id="GO:0004820">
    <property type="term" value="F:glycine-tRNA ligase activity"/>
    <property type="evidence" value="ECO:0007669"/>
    <property type="project" value="TreeGrafter"/>
</dbReference>
<dbReference type="InterPro" id="IPR058240">
    <property type="entry name" value="rSAM_sf"/>
</dbReference>
<keyword evidence="6" id="KW-0030">Aminoacyl-tRNA synthetase</keyword>
<evidence type="ECO:0000256" key="6">
    <source>
        <dbReference type="ARBA" id="ARBA00023146"/>
    </source>
</evidence>